<sequence length="364" mass="40480">MVNRFTNTTPQSGVCPGHMPARCEALGIFSIRTWDINFVATGPIEANHADPRQGLMFKVPSEWRSFEVISPKGDRKTVEMRISGIGSRFNTTNPPGVHAWSSLPANWTHPPSPCQYTGMWAAAPTLRLWFWLIPEGGGACNLVTPFNVPSSSFSMLEYTYELRTPNPLDMDAGQYRGSITYGVGPHQDFDFGDIYRPNDDVLTFNFDLRVEHNLKVDLPPGGNRIELLPEGGWQAWLNRGRQPSKLFRDQTFVISASTRFKMQLECSLAIGNTCGLRNGDGDEVPLQVGVTLPFGLRDQYGQAVSKLPLRLDGSGTELFQPGHYVNSRPASLHFAVERDDVKEMLKQPGSTYTGVVTVIWDSEV</sequence>
<evidence type="ECO:0008006" key="8">
    <source>
        <dbReference type="Google" id="ProtNLM"/>
    </source>
</evidence>
<evidence type="ECO:0000313" key="2">
    <source>
        <dbReference type="EMBL" id="NNA76217.1"/>
    </source>
</evidence>
<evidence type="ECO:0000313" key="3">
    <source>
        <dbReference type="EMBL" id="NNA77115.1"/>
    </source>
</evidence>
<evidence type="ECO:0000313" key="5">
    <source>
        <dbReference type="Proteomes" id="UP000535954"/>
    </source>
</evidence>
<reference evidence="5 6" key="1">
    <citation type="journal article" date="2020" name="Front. Microbiol.">
        <title>Genetic Organization of the aprX-lipA2 Operon Affects the Proteolytic Potential of Pseudomonas Species in Milk.</title>
        <authorList>
            <person name="Maier C."/>
            <person name="Huptas C."/>
            <person name="von Neubeck M."/>
            <person name="Scherer S."/>
            <person name="Wenning M."/>
            <person name="Lucking G."/>
        </authorList>
    </citation>
    <scope>NUCLEOTIDE SEQUENCE [LARGE SCALE GENOMIC DNA]</scope>
    <source>
        <strain evidence="1 6">WS 4997</strain>
        <strain evidence="3 7">WS 5404</strain>
        <strain evidence="2 5">WS 5405</strain>
    </source>
</reference>
<evidence type="ECO:0000313" key="6">
    <source>
        <dbReference type="Proteomes" id="UP000583279"/>
    </source>
</evidence>
<name>A0A7Y1QDC9_9PSED</name>
<dbReference type="Proteomes" id="UP000586252">
    <property type="component" value="Unassembled WGS sequence"/>
</dbReference>
<dbReference type="AlphaFoldDB" id="A0A7Y1QDC9"/>
<protein>
    <recommendedName>
        <fullName evidence="8">Fimbrial protein</fullName>
    </recommendedName>
</protein>
<dbReference type="EMBL" id="JAAQYI010000001">
    <property type="protein sequence ID" value="NNA77115.1"/>
    <property type="molecule type" value="Genomic_DNA"/>
</dbReference>
<proteinExistence type="predicted"/>
<evidence type="ECO:0000313" key="4">
    <source>
        <dbReference type="EMBL" id="NNA80396.1"/>
    </source>
</evidence>
<dbReference type="EMBL" id="JAAQYI010000009">
    <property type="protein sequence ID" value="NNA80396.1"/>
    <property type="molecule type" value="Genomic_DNA"/>
</dbReference>
<evidence type="ECO:0000313" key="1">
    <source>
        <dbReference type="EMBL" id="NNA44839.1"/>
    </source>
</evidence>
<gene>
    <name evidence="2" type="ORF">HBO13_26620</name>
    <name evidence="1" type="ORF">HBO18_11930</name>
    <name evidence="3" type="ORF">HBO30_00150</name>
    <name evidence="4" type="ORF">HBO30_16845</name>
</gene>
<organism evidence="3 7">
    <name type="scientific">Pseudomonas lactis</name>
    <dbReference type="NCBI Taxonomy" id="1615674"/>
    <lineage>
        <taxon>Bacteria</taxon>
        <taxon>Pseudomonadati</taxon>
        <taxon>Pseudomonadota</taxon>
        <taxon>Gammaproteobacteria</taxon>
        <taxon>Pseudomonadales</taxon>
        <taxon>Pseudomonadaceae</taxon>
        <taxon>Pseudomonas</taxon>
    </lineage>
</organism>
<comment type="caution">
    <text evidence="3">The sequence shown here is derived from an EMBL/GenBank/DDBJ whole genome shotgun (WGS) entry which is preliminary data.</text>
</comment>
<accession>A0A7Y1QDC9</accession>
<evidence type="ECO:0000313" key="7">
    <source>
        <dbReference type="Proteomes" id="UP000586252"/>
    </source>
</evidence>
<dbReference type="EMBL" id="JAAQYK010000004">
    <property type="protein sequence ID" value="NNA44839.1"/>
    <property type="molecule type" value="Genomic_DNA"/>
</dbReference>
<dbReference type="Proteomes" id="UP000583279">
    <property type="component" value="Unassembled WGS sequence"/>
</dbReference>
<dbReference type="Proteomes" id="UP000535954">
    <property type="component" value="Unassembled WGS sequence"/>
</dbReference>
<dbReference type="EMBL" id="JAAQYH010000016">
    <property type="protein sequence ID" value="NNA76217.1"/>
    <property type="molecule type" value="Genomic_DNA"/>
</dbReference>